<proteinExistence type="predicted"/>
<organism evidence="1 2">
    <name type="scientific">Caerostris extrusa</name>
    <name type="common">Bark spider</name>
    <name type="synonym">Caerostris bankana</name>
    <dbReference type="NCBI Taxonomy" id="172846"/>
    <lineage>
        <taxon>Eukaryota</taxon>
        <taxon>Metazoa</taxon>
        <taxon>Ecdysozoa</taxon>
        <taxon>Arthropoda</taxon>
        <taxon>Chelicerata</taxon>
        <taxon>Arachnida</taxon>
        <taxon>Araneae</taxon>
        <taxon>Araneomorphae</taxon>
        <taxon>Entelegynae</taxon>
        <taxon>Araneoidea</taxon>
        <taxon>Araneidae</taxon>
        <taxon>Caerostris</taxon>
    </lineage>
</organism>
<gene>
    <name evidence="1" type="ORF">CEXT_65731</name>
</gene>
<comment type="caution">
    <text evidence="1">The sequence shown here is derived from an EMBL/GenBank/DDBJ whole genome shotgun (WGS) entry which is preliminary data.</text>
</comment>
<reference evidence="1 2" key="1">
    <citation type="submission" date="2021-06" db="EMBL/GenBank/DDBJ databases">
        <title>Caerostris extrusa draft genome.</title>
        <authorList>
            <person name="Kono N."/>
            <person name="Arakawa K."/>
        </authorList>
    </citation>
    <scope>NUCLEOTIDE SEQUENCE [LARGE SCALE GENOMIC DNA]</scope>
</reference>
<evidence type="ECO:0000313" key="2">
    <source>
        <dbReference type="Proteomes" id="UP001054945"/>
    </source>
</evidence>
<protein>
    <submittedName>
        <fullName evidence="1">Uncharacterized protein</fullName>
    </submittedName>
</protein>
<evidence type="ECO:0000313" key="1">
    <source>
        <dbReference type="EMBL" id="GIY31716.1"/>
    </source>
</evidence>
<accession>A0AAV4SEW2</accession>
<sequence>MLLECLSATSGGFCGNMVEFKHKKTIIDVPNDSISLNATARHLECSSVASGGFRGEPMHLEHQKIMLDASCWNVALQRLEDSEGKVMDAKHRKEYVRHLKTIQILDL</sequence>
<dbReference type="Proteomes" id="UP001054945">
    <property type="component" value="Unassembled WGS sequence"/>
</dbReference>
<dbReference type="EMBL" id="BPLR01009418">
    <property type="protein sequence ID" value="GIY31716.1"/>
    <property type="molecule type" value="Genomic_DNA"/>
</dbReference>
<name>A0AAV4SEW2_CAEEX</name>
<keyword evidence="2" id="KW-1185">Reference proteome</keyword>
<dbReference type="AlphaFoldDB" id="A0AAV4SEW2"/>